<name>A0ABT1Q236_9ACTN</name>
<feature type="domain" description="Teneurin-like YD-shell" evidence="2">
    <location>
        <begin position="356"/>
        <end position="481"/>
    </location>
</feature>
<evidence type="ECO:0000259" key="2">
    <source>
        <dbReference type="Pfam" id="PF25023"/>
    </source>
</evidence>
<gene>
    <name evidence="3" type="ORF">NGB36_26285</name>
</gene>
<feature type="domain" description="Teneurin-like YD-shell" evidence="2">
    <location>
        <begin position="540"/>
        <end position="791"/>
    </location>
</feature>
<dbReference type="PANTHER" id="PTHR32305">
    <property type="match status" value="1"/>
</dbReference>
<dbReference type="Gene3D" id="2.180.10.10">
    <property type="entry name" value="RHS repeat-associated core"/>
    <property type="match status" value="4"/>
</dbReference>
<dbReference type="EMBL" id="JANFNG010000028">
    <property type="protein sequence ID" value="MCQ4083999.1"/>
    <property type="molecule type" value="Genomic_DNA"/>
</dbReference>
<evidence type="ECO:0000256" key="1">
    <source>
        <dbReference type="ARBA" id="ARBA00022737"/>
    </source>
</evidence>
<dbReference type="Proteomes" id="UP001057702">
    <property type="component" value="Unassembled WGS sequence"/>
</dbReference>
<dbReference type="InterPro" id="IPR022385">
    <property type="entry name" value="Rhs_assc_core"/>
</dbReference>
<dbReference type="PANTHER" id="PTHR32305:SF15">
    <property type="entry name" value="PROTEIN RHSA-RELATED"/>
    <property type="match status" value="1"/>
</dbReference>
<dbReference type="InterPro" id="IPR050708">
    <property type="entry name" value="T6SS_VgrG/RHS"/>
</dbReference>
<proteinExistence type="predicted"/>
<dbReference type="InterPro" id="IPR031325">
    <property type="entry name" value="RHS_repeat"/>
</dbReference>
<sequence>MPLQFTYDHVGRVTSWTDRNGTIYTYTYDTQGRCIRGEGSNGYQSGTFVYDDANRTTHITNALGHTTTVVYNEAYRPISETDPLGNTTLTEWDADNRLITAITDPLGRTTQNAYDDAGNPTTILRADGSVTDITYNALGLITSVTEPDGAIWRYEHDDRGNRTLVVDPSGSMTKYEYDGHGRPMTVTDALGHTHRIATNNAGLPTAVTDPLGRTTTLERDAFGRLTEMTDPLGHRICHGWTPEGRLSWREAADGSRETWAWDGEGNLTAHTDAAGNTNLYTYSYFDLLASHTTPDGTTYRFTYDAELHLTSVVNPQGRTWSYEYDPAGHLVAETDFNGRRLTYVHDAAGQLVRRTNGAGETVTYQRDLLGRTIERRGGSHSETFQYDSAGRLLRAANNAATVAFEHDQLGRVLTESVNGRQSSYEYDLLGRRTSRQLPSGAVSQWTYDAAGQPTALSVGGHTLTFDYDAAGRETHRRLDHGIRLVQEWNPVDRLISQTLETEGAGEAEARLQHRTYDYREDGFLTEIRELNSGTRRFDVNRGGQVTAVHARDWSETYAYDSAGNLSRASVPESSIGDEREFEGTLIRRTTKCRYDHDDQGRLIRATKRLLNGQVRIWSYTWDVNDRLTDVVTPDGTHWHYVYDPLGRRLSKQRLQPDGSHAESTSFIWDGTRVTEQIQATGQTTTWDYALDDHRPLYQIDHDPTQADYDARFYAIVTDLVGAPAELVGSDGRIAWQQRSTLWGSTAPSASSQSEVDCPLRFPGQYHDPETGWNYNYFRHYDPDTARYATPDPLGLEPADNDYAYVSNPLFWFDPLGLGACPRTASAAQLQDFYQQAEKYGKGGIRDLESGRIRFYGEVSLARNPGEMIGRRLVREWDPMTGNKRIWHETLDNEGNVRIVRPDVNVTGGKKVHYMFDKDGKFTGTF</sequence>
<evidence type="ECO:0000313" key="3">
    <source>
        <dbReference type="EMBL" id="MCQ4083999.1"/>
    </source>
</evidence>
<dbReference type="InterPro" id="IPR056823">
    <property type="entry name" value="TEN-like_YD-shell"/>
</dbReference>
<dbReference type="NCBIfam" id="TIGR03696">
    <property type="entry name" value="Rhs_assc_core"/>
    <property type="match status" value="1"/>
</dbReference>
<keyword evidence="4" id="KW-1185">Reference proteome</keyword>
<dbReference type="Pfam" id="PF05593">
    <property type="entry name" value="RHS_repeat"/>
    <property type="match status" value="7"/>
</dbReference>
<organism evidence="3 4">
    <name type="scientific">Streptomyces humicola</name>
    <dbReference type="NCBI Taxonomy" id="2953240"/>
    <lineage>
        <taxon>Bacteria</taxon>
        <taxon>Bacillati</taxon>
        <taxon>Actinomycetota</taxon>
        <taxon>Actinomycetes</taxon>
        <taxon>Kitasatosporales</taxon>
        <taxon>Streptomycetaceae</taxon>
        <taxon>Streptomyces</taxon>
    </lineage>
</organism>
<reference evidence="3" key="1">
    <citation type="submission" date="2022-06" db="EMBL/GenBank/DDBJ databases">
        <title>Draft genome sequence of Streptomyces sp. RB6PN25 isolated from peat swamp forest in Thailand.</title>
        <authorList>
            <person name="Duangmal K."/>
            <person name="Klaysubun C."/>
        </authorList>
    </citation>
    <scope>NUCLEOTIDE SEQUENCE</scope>
    <source>
        <strain evidence="3">RB6PN25</strain>
    </source>
</reference>
<evidence type="ECO:0000313" key="4">
    <source>
        <dbReference type="Proteomes" id="UP001057702"/>
    </source>
</evidence>
<dbReference type="Pfam" id="PF25023">
    <property type="entry name" value="TEN_YD-shell"/>
    <property type="match status" value="2"/>
</dbReference>
<accession>A0ABT1Q236</accession>
<dbReference type="NCBIfam" id="TIGR01643">
    <property type="entry name" value="YD_repeat_2x"/>
    <property type="match status" value="13"/>
</dbReference>
<dbReference type="InterPro" id="IPR006530">
    <property type="entry name" value="YD"/>
</dbReference>
<protein>
    <submittedName>
        <fullName evidence="3">Type IV secretion protein Rhs</fullName>
    </submittedName>
</protein>
<keyword evidence="1" id="KW-0677">Repeat</keyword>
<comment type="caution">
    <text evidence="3">The sequence shown here is derived from an EMBL/GenBank/DDBJ whole genome shotgun (WGS) entry which is preliminary data.</text>
</comment>